<dbReference type="InterPro" id="IPR027417">
    <property type="entry name" value="P-loop_NTPase"/>
</dbReference>
<dbReference type="EMBL" id="GBRH01221558">
    <property type="protein sequence ID" value="JAD76337.1"/>
    <property type="molecule type" value="Transcribed_RNA"/>
</dbReference>
<protein>
    <submittedName>
        <fullName evidence="2">Uncharacterized protein</fullName>
    </submittedName>
</protein>
<evidence type="ECO:0000256" key="1">
    <source>
        <dbReference type="SAM" id="MobiDB-lite"/>
    </source>
</evidence>
<name>A0A0A9CXW7_ARUDO</name>
<dbReference type="Gene3D" id="3.40.50.300">
    <property type="entry name" value="P-loop containing nucleotide triphosphate hydrolases"/>
    <property type="match status" value="1"/>
</dbReference>
<sequence length="93" mass="10340">MYDISGSAHFINKCDNGIVIHRNRDPDAGPIDVVQVCVRKVRNKVIGQIGDAFLSYDRVTGEFKDADEATVAAVTGKQRKKQSRKDYEGSRGR</sequence>
<dbReference type="GO" id="GO:0043139">
    <property type="term" value="F:5'-3' DNA helicase activity"/>
    <property type="evidence" value="ECO:0007669"/>
    <property type="project" value="InterPro"/>
</dbReference>
<accession>A0A0A9CXW7</accession>
<reference evidence="2" key="1">
    <citation type="submission" date="2014-09" db="EMBL/GenBank/DDBJ databases">
        <authorList>
            <person name="Magalhaes I.L.F."/>
            <person name="Oliveira U."/>
            <person name="Santos F.R."/>
            <person name="Vidigal T.H.D.A."/>
            <person name="Brescovit A.D."/>
            <person name="Santos A.J."/>
        </authorList>
    </citation>
    <scope>NUCLEOTIDE SEQUENCE</scope>
    <source>
        <tissue evidence="2">Shoot tissue taken approximately 20 cm above the soil surface</tissue>
    </source>
</reference>
<proteinExistence type="predicted"/>
<dbReference type="InterPro" id="IPR027032">
    <property type="entry name" value="Twinkle-like"/>
</dbReference>
<dbReference type="AlphaFoldDB" id="A0A0A9CXW7"/>
<feature type="region of interest" description="Disordered" evidence="1">
    <location>
        <begin position="71"/>
        <end position="93"/>
    </location>
</feature>
<evidence type="ECO:0000313" key="2">
    <source>
        <dbReference type="EMBL" id="JAD76337.1"/>
    </source>
</evidence>
<feature type="compositionally biased region" description="Basic and acidic residues" evidence="1">
    <location>
        <begin position="84"/>
        <end position="93"/>
    </location>
</feature>
<organism evidence="2">
    <name type="scientific">Arundo donax</name>
    <name type="common">Giant reed</name>
    <name type="synonym">Donax arundinaceus</name>
    <dbReference type="NCBI Taxonomy" id="35708"/>
    <lineage>
        <taxon>Eukaryota</taxon>
        <taxon>Viridiplantae</taxon>
        <taxon>Streptophyta</taxon>
        <taxon>Embryophyta</taxon>
        <taxon>Tracheophyta</taxon>
        <taxon>Spermatophyta</taxon>
        <taxon>Magnoliopsida</taxon>
        <taxon>Liliopsida</taxon>
        <taxon>Poales</taxon>
        <taxon>Poaceae</taxon>
        <taxon>PACMAD clade</taxon>
        <taxon>Arundinoideae</taxon>
        <taxon>Arundineae</taxon>
        <taxon>Arundo</taxon>
    </lineage>
</organism>
<reference evidence="2" key="2">
    <citation type="journal article" date="2015" name="Data Brief">
        <title>Shoot transcriptome of the giant reed, Arundo donax.</title>
        <authorList>
            <person name="Barrero R.A."/>
            <person name="Guerrero F.D."/>
            <person name="Moolhuijzen P."/>
            <person name="Goolsby J.A."/>
            <person name="Tidwell J."/>
            <person name="Bellgard S.E."/>
            <person name="Bellgard M.I."/>
        </authorList>
    </citation>
    <scope>NUCLEOTIDE SEQUENCE</scope>
    <source>
        <tissue evidence="2">Shoot tissue taken approximately 20 cm above the soil surface</tissue>
    </source>
</reference>
<dbReference type="PANTHER" id="PTHR12873">
    <property type="entry name" value="T7-LIKE MITOCHONDRIAL DNA HELICASE"/>
    <property type="match status" value="1"/>
</dbReference>
<dbReference type="GO" id="GO:0003697">
    <property type="term" value="F:single-stranded DNA binding"/>
    <property type="evidence" value="ECO:0007669"/>
    <property type="project" value="InterPro"/>
</dbReference>
<dbReference type="PANTHER" id="PTHR12873:SF0">
    <property type="entry name" value="TWINKLE MTDNA HELICASE"/>
    <property type="match status" value="1"/>
</dbReference>